<keyword evidence="3" id="KW-1133">Transmembrane helix</keyword>
<dbReference type="Gene3D" id="3.80.10.10">
    <property type="entry name" value="Ribonuclease Inhibitor"/>
    <property type="match status" value="2"/>
</dbReference>
<dbReference type="PROSITE" id="PS51450">
    <property type="entry name" value="LRR"/>
    <property type="match status" value="7"/>
</dbReference>
<comment type="caution">
    <text evidence="5">The sequence shown here is derived from an EMBL/GenBank/DDBJ whole genome shotgun (WGS) entry which is preliminary data.</text>
</comment>
<dbReference type="Pfam" id="PF12799">
    <property type="entry name" value="LRR_4"/>
    <property type="match status" value="2"/>
</dbReference>
<dbReference type="PANTHER" id="PTHR46652">
    <property type="entry name" value="LEUCINE-RICH REPEAT AND IQ DOMAIN-CONTAINING PROTEIN 1-RELATED"/>
    <property type="match status" value="1"/>
</dbReference>
<evidence type="ECO:0000256" key="2">
    <source>
        <dbReference type="ARBA" id="ARBA00022737"/>
    </source>
</evidence>
<keyword evidence="6" id="KW-1185">Reference proteome</keyword>
<evidence type="ECO:0000256" key="3">
    <source>
        <dbReference type="SAM" id="Phobius"/>
    </source>
</evidence>
<dbReference type="OrthoDB" id="7451790at2759"/>
<dbReference type="InterPro" id="IPR025875">
    <property type="entry name" value="Leu-rich_rpt_4"/>
</dbReference>
<proteinExistence type="predicted"/>
<evidence type="ECO:0000256" key="1">
    <source>
        <dbReference type="ARBA" id="ARBA00022614"/>
    </source>
</evidence>
<protein>
    <recommendedName>
        <fullName evidence="4">U2A'/phosphoprotein 32 family A C-terminal domain-containing protein</fullName>
    </recommendedName>
</protein>
<feature type="domain" description="U2A'/phosphoprotein 32 family A C-terminal" evidence="4">
    <location>
        <begin position="341"/>
        <end position="359"/>
    </location>
</feature>
<keyword evidence="1" id="KW-0433">Leucine-rich repeat</keyword>
<dbReference type="Proteomes" id="UP000835052">
    <property type="component" value="Unassembled WGS sequence"/>
</dbReference>
<dbReference type="SMART" id="SM00446">
    <property type="entry name" value="LRRcap"/>
    <property type="match status" value="1"/>
</dbReference>
<evidence type="ECO:0000259" key="4">
    <source>
        <dbReference type="SMART" id="SM00446"/>
    </source>
</evidence>
<accession>A0A8S1H701</accession>
<evidence type="ECO:0000313" key="5">
    <source>
        <dbReference type="EMBL" id="CAD6191409.1"/>
    </source>
</evidence>
<sequence length="364" mass="41482">MVLAQKMRVPAGAPVPFWLAVKNKFPVFQRFSRPSLGTVAVVVTLIITGAAVSAVTVYPKVNHDYYKQAQKEERALLRATKEELAHGQNVWKDPFVAIFLVLEELCMRTNLMTSINENLLCLKNLVELNFYENQITEIANLEPLVSLKRLDLSFNRIREIKGLSTLKNLTHLYLVHNKIPVIENLDSLTALELLELGDNRIKKIENLSNLKNLRELYLGKNKIREIEGLSDLVNLRVFSLPGNRIVKIENIDNLTELEELYISEQGLTNLAGLSNSKKLKILDVAKNEITTTEGIENLTALEDFWANDNRIESWTEVDRLRALPVLDTVYLEQNPIYTADRTGYRRKVMLALPQVNQIDATMCK</sequence>
<organism evidence="5 6">
    <name type="scientific">Caenorhabditis auriculariae</name>
    <dbReference type="NCBI Taxonomy" id="2777116"/>
    <lineage>
        <taxon>Eukaryota</taxon>
        <taxon>Metazoa</taxon>
        <taxon>Ecdysozoa</taxon>
        <taxon>Nematoda</taxon>
        <taxon>Chromadorea</taxon>
        <taxon>Rhabditida</taxon>
        <taxon>Rhabditina</taxon>
        <taxon>Rhabditomorpha</taxon>
        <taxon>Rhabditoidea</taxon>
        <taxon>Rhabditidae</taxon>
        <taxon>Peloderinae</taxon>
        <taxon>Caenorhabditis</taxon>
    </lineage>
</organism>
<dbReference type="EMBL" id="CAJGYM010000021">
    <property type="protein sequence ID" value="CAD6191409.1"/>
    <property type="molecule type" value="Genomic_DNA"/>
</dbReference>
<dbReference type="SMART" id="SM00369">
    <property type="entry name" value="LRR_TYP"/>
    <property type="match status" value="4"/>
</dbReference>
<keyword evidence="2" id="KW-0677">Repeat</keyword>
<dbReference type="InterPro" id="IPR003603">
    <property type="entry name" value="U2A'_phosphoprotein32A_C"/>
</dbReference>
<dbReference type="SUPFAM" id="SSF52058">
    <property type="entry name" value="L domain-like"/>
    <property type="match status" value="1"/>
</dbReference>
<dbReference type="InterPro" id="IPR001611">
    <property type="entry name" value="Leu-rich_rpt"/>
</dbReference>
<gene>
    <name evidence="5" type="ORF">CAUJ_LOCUS7328</name>
</gene>
<dbReference type="Pfam" id="PF14580">
    <property type="entry name" value="LRR_9"/>
    <property type="match status" value="1"/>
</dbReference>
<keyword evidence="3" id="KW-0812">Transmembrane</keyword>
<dbReference type="AlphaFoldDB" id="A0A8S1H701"/>
<dbReference type="InterPro" id="IPR050836">
    <property type="entry name" value="SDS22/Internalin_LRR"/>
</dbReference>
<dbReference type="PANTHER" id="PTHR46652:SF3">
    <property type="entry name" value="LEUCINE-RICH REPEAT-CONTAINING PROTEIN 9"/>
    <property type="match status" value="1"/>
</dbReference>
<dbReference type="InterPro" id="IPR032675">
    <property type="entry name" value="LRR_dom_sf"/>
</dbReference>
<evidence type="ECO:0000313" key="6">
    <source>
        <dbReference type="Proteomes" id="UP000835052"/>
    </source>
</evidence>
<feature type="transmembrane region" description="Helical" evidence="3">
    <location>
        <begin position="36"/>
        <end position="58"/>
    </location>
</feature>
<keyword evidence="3" id="KW-0472">Membrane</keyword>
<dbReference type="SMART" id="SM00365">
    <property type="entry name" value="LRR_SD22"/>
    <property type="match status" value="10"/>
</dbReference>
<dbReference type="InterPro" id="IPR003591">
    <property type="entry name" value="Leu-rich_rpt_typical-subtyp"/>
</dbReference>
<reference evidence="5" key="1">
    <citation type="submission" date="2020-10" db="EMBL/GenBank/DDBJ databases">
        <authorList>
            <person name="Kikuchi T."/>
        </authorList>
    </citation>
    <scope>NUCLEOTIDE SEQUENCE</scope>
    <source>
        <strain evidence="5">NKZ352</strain>
    </source>
</reference>
<name>A0A8S1H701_9PELO</name>